<evidence type="ECO:0000256" key="1">
    <source>
        <dbReference type="ARBA" id="ARBA00023125"/>
    </source>
</evidence>
<dbReference type="SUPFAM" id="SSF46689">
    <property type="entry name" value="Homeodomain-like"/>
    <property type="match status" value="1"/>
</dbReference>
<gene>
    <name evidence="4" type="ORF">KB449_19690</name>
</gene>
<keyword evidence="5" id="KW-1185">Reference proteome</keyword>
<reference evidence="4" key="1">
    <citation type="submission" date="2023-04" db="EMBL/GenBank/DDBJ databases">
        <title>Comparative genomic analysis of Cohnella hashimotonis sp. nov., isolated from the International Space Station.</title>
        <authorList>
            <person name="Venkateswaran K."/>
            <person name="Simpson A."/>
        </authorList>
    </citation>
    <scope>NUCLEOTIDE SEQUENCE</scope>
    <source>
        <strain evidence="4">F6_2S_P_1</strain>
    </source>
</reference>
<dbReference type="PANTHER" id="PTHR43479:SF16">
    <property type="entry name" value="HTH TETR-TYPE DOMAIN-CONTAINING PROTEIN"/>
    <property type="match status" value="1"/>
</dbReference>
<name>A0ABT6TK31_9BACL</name>
<dbReference type="Pfam" id="PF00440">
    <property type="entry name" value="TetR_N"/>
    <property type="match status" value="1"/>
</dbReference>
<dbReference type="InterPro" id="IPR001647">
    <property type="entry name" value="HTH_TetR"/>
</dbReference>
<dbReference type="InterPro" id="IPR039532">
    <property type="entry name" value="TetR_C_Firmicutes"/>
</dbReference>
<dbReference type="InterPro" id="IPR009057">
    <property type="entry name" value="Homeodomain-like_sf"/>
</dbReference>
<feature type="domain" description="HTH tetR-type" evidence="3">
    <location>
        <begin position="12"/>
        <end position="74"/>
    </location>
</feature>
<dbReference type="Proteomes" id="UP001161691">
    <property type="component" value="Unassembled WGS sequence"/>
</dbReference>
<dbReference type="Pfam" id="PF14278">
    <property type="entry name" value="TetR_C_8"/>
    <property type="match status" value="1"/>
</dbReference>
<dbReference type="InterPro" id="IPR050624">
    <property type="entry name" value="HTH-type_Tx_Regulator"/>
</dbReference>
<evidence type="ECO:0000256" key="2">
    <source>
        <dbReference type="PROSITE-ProRule" id="PRU00335"/>
    </source>
</evidence>
<protein>
    <submittedName>
        <fullName evidence="4">TetR/AcrR family transcriptional regulator</fullName>
    </submittedName>
</protein>
<dbReference type="EMBL" id="JAGRPV010000001">
    <property type="protein sequence ID" value="MDI4647208.1"/>
    <property type="molecule type" value="Genomic_DNA"/>
</dbReference>
<dbReference type="RefSeq" id="WP_282909989.1">
    <property type="nucleotide sequence ID" value="NZ_JAGRPV010000001.1"/>
</dbReference>
<dbReference type="PROSITE" id="PS50977">
    <property type="entry name" value="HTH_TETR_2"/>
    <property type="match status" value="1"/>
</dbReference>
<proteinExistence type="predicted"/>
<feature type="DNA-binding region" description="H-T-H motif" evidence="2">
    <location>
        <begin position="37"/>
        <end position="56"/>
    </location>
</feature>
<organism evidence="4 5">
    <name type="scientific">Cohnella hashimotonis</name>
    <dbReference type="NCBI Taxonomy" id="2826895"/>
    <lineage>
        <taxon>Bacteria</taxon>
        <taxon>Bacillati</taxon>
        <taxon>Bacillota</taxon>
        <taxon>Bacilli</taxon>
        <taxon>Bacillales</taxon>
        <taxon>Paenibacillaceae</taxon>
        <taxon>Cohnella</taxon>
    </lineage>
</organism>
<evidence type="ECO:0000259" key="3">
    <source>
        <dbReference type="PROSITE" id="PS50977"/>
    </source>
</evidence>
<evidence type="ECO:0000313" key="4">
    <source>
        <dbReference type="EMBL" id="MDI4647208.1"/>
    </source>
</evidence>
<sequence>MKSDGSTDLRVRRTRKLLWDALMALLGESGRTFESLTVAEICERAMVHRTTFYKHFEDKYHLLCAGFEELNKELAAMDFEERMRRPMQLLEQFGHQRQFRTIMKSEQDSTSIKSLMQRIGSGFMKNDLLALERKDGPFPVPAEIIAEFYAGAINGIAAWWVQHGADFSAETMDRYIGQLLNPAIFNRQTP</sequence>
<evidence type="ECO:0000313" key="5">
    <source>
        <dbReference type="Proteomes" id="UP001161691"/>
    </source>
</evidence>
<comment type="caution">
    <text evidence="4">The sequence shown here is derived from an EMBL/GenBank/DDBJ whole genome shotgun (WGS) entry which is preliminary data.</text>
</comment>
<accession>A0ABT6TK31</accession>
<dbReference type="PANTHER" id="PTHR43479">
    <property type="entry name" value="ACREF/ENVCD OPERON REPRESSOR-RELATED"/>
    <property type="match status" value="1"/>
</dbReference>
<keyword evidence="1 2" id="KW-0238">DNA-binding</keyword>
<dbReference type="Gene3D" id="1.10.357.10">
    <property type="entry name" value="Tetracycline Repressor, domain 2"/>
    <property type="match status" value="1"/>
</dbReference>